<keyword evidence="2" id="KW-1185">Reference proteome</keyword>
<dbReference type="Proteomes" id="UP000215914">
    <property type="component" value="Unassembled WGS sequence"/>
</dbReference>
<dbReference type="Gramene" id="mRNA:HanXRQr2_Chr12g0546171">
    <property type="protein sequence ID" value="CDS:HanXRQr2_Chr12g0546171.1"/>
    <property type="gene ID" value="HanXRQr2_Chr12g0546171"/>
</dbReference>
<dbReference type="EMBL" id="MNCJ02000327">
    <property type="protein sequence ID" value="KAF5778325.1"/>
    <property type="molecule type" value="Genomic_DNA"/>
</dbReference>
<accession>A0A9K3MWE5</accession>
<protein>
    <submittedName>
        <fullName evidence="1">Uncharacterized protein</fullName>
    </submittedName>
</protein>
<comment type="caution">
    <text evidence="1">The sequence shown here is derived from an EMBL/GenBank/DDBJ whole genome shotgun (WGS) entry which is preliminary data.</text>
</comment>
<proteinExistence type="predicted"/>
<reference evidence="1" key="1">
    <citation type="journal article" date="2017" name="Nature">
        <title>The sunflower genome provides insights into oil metabolism, flowering and Asterid evolution.</title>
        <authorList>
            <person name="Badouin H."/>
            <person name="Gouzy J."/>
            <person name="Grassa C.J."/>
            <person name="Murat F."/>
            <person name="Staton S.E."/>
            <person name="Cottret L."/>
            <person name="Lelandais-Briere C."/>
            <person name="Owens G.L."/>
            <person name="Carrere S."/>
            <person name="Mayjonade B."/>
            <person name="Legrand L."/>
            <person name="Gill N."/>
            <person name="Kane N.C."/>
            <person name="Bowers J.E."/>
            <person name="Hubner S."/>
            <person name="Bellec A."/>
            <person name="Berard A."/>
            <person name="Berges H."/>
            <person name="Blanchet N."/>
            <person name="Boniface M.C."/>
            <person name="Brunel D."/>
            <person name="Catrice O."/>
            <person name="Chaidir N."/>
            <person name="Claudel C."/>
            <person name="Donnadieu C."/>
            <person name="Faraut T."/>
            <person name="Fievet G."/>
            <person name="Helmstetter N."/>
            <person name="King M."/>
            <person name="Knapp S.J."/>
            <person name="Lai Z."/>
            <person name="Le Paslier M.C."/>
            <person name="Lippi Y."/>
            <person name="Lorenzon L."/>
            <person name="Mandel J.R."/>
            <person name="Marage G."/>
            <person name="Marchand G."/>
            <person name="Marquand E."/>
            <person name="Bret-Mestries E."/>
            <person name="Morien E."/>
            <person name="Nambeesan S."/>
            <person name="Nguyen T."/>
            <person name="Pegot-Espagnet P."/>
            <person name="Pouilly N."/>
            <person name="Raftis F."/>
            <person name="Sallet E."/>
            <person name="Schiex T."/>
            <person name="Thomas J."/>
            <person name="Vandecasteele C."/>
            <person name="Vares D."/>
            <person name="Vear F."/>
            <person name="Vautrin S."/>
            <person name="Crespi M."/>
            <person name="Mangin B."/>
            <person name="Burke J.M."/>
            <person name="Salse J."/>
            <person name="Munos S."/>
            <person name="Vincourt P."/>
            <person name="Rieseberg L.H."/>
            <person name="Langlade N.B."/>
        </authorList>
    </citation>
    <scope>NUCLEOTIDE SEQUENCE</scope>
    <source>
        <tissue evidence="1">Leaves</tissue>
    </source>
</reference>
<name>A0A9K3MWE5_HELAN</name>
<evidence type="ECO:0000313" key="2">
    <source>
        <dbReference type="Proteomes" id="UP000215914"/>
    </source>
</evidence>
<sequence length="71" mass="8218">MLFINQEHNPNHGFIHSSHHLYISSHTLSRHLTQQPITCLLLAVVGIPPEPRNHRKFTSELEDVVERSRNS</sequence>
<organism evidence="1 2">
    <name type="scientific">Helianthus annuus</name>
    <name type="common">Common sunflower</name>
    <dbReference type="NCBI Taxonomy" id="4232"/>
    <lineage>
        <taxon>Eukaryota</taxon>
        <taxon>Viridiplantae</taxon>
        <taxon>Streptophyta</taxon>
        <taxon>Embryophyta</taxon>
        <taxon>Tracheophyta</taxon>
        <taxon>Spermatophyta</taxon>
        <taxon>Magnoliopsida</taxon>
        <taxon>eudicotyledons</taxon>
        <taxon>Gunneridae</taxon>
        <taxon>Pentapetalae</taxon>
        <taxon>asterids</taxon>
        <taxon>campanulids</taxon>
        <taxon>Asterales</taxon>
        <taxon>Asteraceae</taxon>
        <taxon>Asteroideae</taxon>
        <taxon>Heliantheae alliance</taxon>
        <taxon>Heliantheae</taxon>
        <taxon>Helianthus</taxon>
    </lineage>
</organism>
<gene>
    <name evidence="1" type="ORF">HanXRQr2_Chr12g0546171</name>
</gene>
<evidence type="ECO:0000313" key="1">
    <source>
        <dbReference type="EMBL" id="KAF5778325.1"/>
    </source>
</evidence>
<dbReference type="AlphaFoldDB" id="A0A9K3MWE5"/>
<reference evidence="1" key="2">
    <citation type="submission" date="2020-06" db="EMBL/GenBank/DDBJ databases">
        <title>Helianthus annuus Genome sequencing and assembly Release 2.</title>
        <authorList>
            <person name="Gouzy J."/>
            <person name="Langlade N."/>
            <person name="Munos S."/>
        </authorList>
    </citation>
    <scope>NUCLEOTIDE SEQUENCE</scope>
    <source>
        <tissue evidence="1">Leaves</tissue>
    </source>
</reference>